<dbReference type="AlphaFoldDB" id="A0A5A7Q137"/>
<reference evidence="3" key="1">
    <citation type="journal article" date="2019" name="Curr. Biol.">
        <title>Genome Sequence of Striga asiatica Provides Insight into the Evolution of Plant Parasitism.</title>
        <authorList>
            <person name="Yoshida S."/>
            <person name="Kim S."/>
            <person name="Wafula E.K."/>
            <person name="Tanskanen J."/>
            <person name="Kim Y.M."/>
            <person name="Honaas L."/>
            <person name="Yang Z."/>
            <person name="Spallek T."/>
            <person name="Conn C.E."/>
            <person name="Ichihashi Y."/>
            <person name="Cheong K."/>
            <person name="Cui S."/>
            <person name="Der J.P."/>
            <person name="Gundlach H."/>
            <person name="Jiao Y."/>
            <person name="Hori C."/>
            <person name="Ishida J.K."/>
            <person name="Kasahara H."/>
            <person name="Kiba T."/>
            <person name="Kim M.S."/>
            <person name="Koo N."/>
            <person name="Laohavisit A."/>
            <person name="Lee Y.H."/>
            <person name="Lumba S."/>
            <person name="McCourt P."/>
            <person name="Mortimer J.C."/>
            <person name="Mutuku J.M."/>
            <person name="Nomura T."/>
            <person name="Sasaki-Sekimoto Y."/>
            <person name="Seto Y."/>
            <person name="Wang Y."/>
            <person name="Wakatake T."/>
            <person name="Sakakibara H."/>
            <person name="Demura T."/>
            <person name="Yamaguchi S."/>
            <person name="Yoneyama K."/>
            <person name="Manabe R.I."/>
            <person name="Nelson D.C."/>
            <person name="Schulman A.H."/>
            <person name="Timko M.P."/>
            <person name="dePamphilis C.W."/>
            <person name="Choi D."/>
            <person name="Shirasu K."/>
        </authorList>
    </citation>
    <scope>NUCLEOTIDE SEQUENCE [LARGE SCALE GENOMIC DNA]</scope>
    <source>
        <strain evidence="3">cv. UVA1</strain>
    </source>
</reference>
<name>A0A5A7Q137_STRAF</name>
<proteinExistence type="predicted"/>
<sequence>MGTPSLGESAYVAVVCKDLGKWLIDKQQFTIHTKITPKKKHQKKRDLQQMHPLDIRLRKPPVKRLPTSNKTTRVPILRKKREPKHIKQLLNRLPNERRPCNPTPPSPTRHNINPCRANTRNQQLLTKPSKSPRKCSDSCPIRHHMQIYQPIAITLLFNRIWVHVFPRSHFPNGPRLFFQARFMKKIDHSIYKPSFTFPVFAMHHVEKVADVVPNVFAIGPWSWHGEKESVGRVARNSHELAAKGHVEGSSGLRAAAEEKCVGLERRAQAQANHAL</sequence>
<dbReference type="EMBL" id="BKCP01005516">
    <property type="protein sequence ID" value="GER38552.1"/>
    <property type="molecule type" value="Genomic_DNA"/>
</dbReference>
<organism evidence="2 3">
    <name type="scientific">Striga asiatica</name>
    <name type="common">Asiatic witchweed</name>
    <name type="synonym">Buchnera asiatica</name>
    <dbReference type="NCBI Taxonomy" id="4170"/>
    <lineage>
        <taxon>Eukaryota</taxon>
        <taxon>Viridiplantae</taxon>
        <taxon>Streptophyta</taxon>
        <taxon>Embryophyta</taxon>
        <taxon>Tracheophyta</taxon>
        <taxon>Spermatophyta</taxon>
        <taxon>Magnoliopsida</taxon>
        <taxon>eudicotyledons</taxon>
        <taxon>Gunneridae</taxon>
        <taxon>Pentapetalae</taxon>
        <taxon>asterids</taxon>
        <taxon>lamiids</taxon>
        <taxon>Lamiales</taxon>
        <taxon>Orobanchaceae</taxon>
        <taxon>Buchnereae</taxon>
        <taxon>Striga</taxon>
    </lineage>
</organism>
<evidence type="ECO:0000313" key="2">
    <source>
        <dbReference type="EMBL" id="GER38552.1"/>
    </source>
</evidence>
<comment type="caution">
    <text evidence="2">The sequence shown here is derived from an EMBL/GenBank/DDBJ whole genome shotgun (WGS) entry which is preliminary data.</text>
</comment>
<protein>
    <submittedName>
        <fullName evidence="2">Di-glucose binding protein with Kinesin motor domain</fullName>
    </submittedName>
</protein>
<feature type="region of interest" description="Disordered" evidence="1">
    <location>
        <begin position="94"/>
        <end position="115"/>
    </location>
</feature>
<evidence type="ECO:0000256" key="1">
    <source>
        <dbReference type="SAM" id="MobiDB-lite"/>
    </source>
</evidence>
<evidence type="ECO:0000313" key="3">
    <source>
        <dbReference type="Proteomes" id="UP000325081"/>
    </source>
</evidence>
<keyword evidence="3" id="KW-1185">Reference proteome</keyword>
<gene>
    <name evidence="2" type="ORF">STAS_15070</name>
</gene>
<dbReference type="Proteomes" id="UP000325081">
    <property type="component" value="Unassembled WGS sequence"/>
</dbReference>
<accession>A0A5A7Q137</accession>